<accession>X0UEG6</accession>
<proteinExistence type="predicted"/>
<name>X0UEG6_9ZZZZ</name>
<gene>
    <name evidence="1" type="ORF">S01H1_21809</name>
</gene>
<protein>
    <submittedName>
        <fullName evidence="1">Uncharacterized protein</fullName>
    </submittedName>
</protein>
<evidence type="ECO:0000313" key="1">
    <source>
        <dbReference type="EMBL" id="GAF97701.1"/>
    </source>
</evidence>
<organism evidence="1">
    <name type="scientific">marine sediment metagenome</name>
    <dbReference type="NCBI Taxonomy" id="412755"/>
    <lineage>
        <taxon>unclassified sequences</taxon>
        <taxon>metagenomes</taxon>
        <taxon>ecological metagenomes</taxon>
    </lineage>
</organism>
<comment type="caution">
    <text evidence="1">The sequence shown here is derived from an EMBL/GenBank/DDBJ whole genome shotgun (WGS) entry which is preliminary data.</text>
</comment>
<reference evidence="1" key="1">
    <citation type="journal article" date="2014" name="Front. Microbiol.">
        <title>High frequency of phylogenetically diverse reductive dehalogenase-homologous genes in deep subseafloor sedimentary metagenomes.</title>
        <authorList>
            <person name="Kawai M."/>
            <person name="Futagami T."/>
            <person name="Toyoda A."/>
            <person name="Takaki Y."/>
            <person name="Nishi S."/>
            <person name="Hori S."/>
            <person name="Arai W."/>
            <person name="Tsubouchi T."/>
            <person name="Morono Y."/>
            <person name="Uchiyama I."/>
            <person name="Ito T."/>
            <person name="Fujiyama A."/>
            <person name="Inagaki F."/>
            <person name="Takami H."/>
        </authorList>
    </citation>
    <scope>NUCLEOTIDE SEQUENCE</scope>
    <source>
        <strain evidence="1">Expedition CK06-06</strain>
    </source>
</reference>
<feature type="non-terminal residue" evidence="1">
    <location>
        <position position="1"/>
    </location>
</feature>
<dbReference type="EMBL" id="BARS01012169">
    <property type="protein sequence ID" value="GAF97701.1"/>
    <property type="molecule type" value="Genomic_DNA"/>
</dbReference>
<dbReference type="AlphaFoldDB" id="X0UEG6"/>
<sequence length="31" mass="3422">YCARIFAGARKPLSGDTLPEMCDDEPLNHNS</sequence>